<evidence type="ECO:0008006" key="5">
    <source>
        <dbReference type="Google" id="ProtNLM"/>
    </source>
</evidence>
<evidence type="ECO:0000313" key="4">
    <source>
        <dbReference type="Proteomes" id="UP001597215"/>
    </source>
</evidence>
<dbReference type="Proteomes" id="UP001597215">
    <property type="component" value="Unassembled WGS sequence"/>
</dbReference>
<reference evidence="4" key="1">
    <citation type="journal article" date="2019" name="Int. J. Syst. Evol. Microbiol.">
        <title>The Global Catalogue of Microorganisms (GCM) 10K type strain sequencing project: providing services to taxonomists for standard genome sequencing and annotation.</title>
        <authorList>
            <consortium name="The Broad Institute Genomics Platform"/>
            <consortium name="The Broad Institute Genome Sequencing Center for Infectious Disease"/>
            <person name="Wu L."/>
            <person name="Ma J."/>
        </authorList>
    </citation>
    <scope>NUCLEOTIDE SEQUENCE [LARGE SCALE GENOMIC DNA]</scope>
    <source>
        <strain evidence="4">CGMCC 1.12449</strain>
    </source>
</reference>
<proteinExistence type="predicted"/>
<evidence type="ECO:0000256" key="1">
    <source>
        <dbReference type="SAM" id="MobiDB-lite"/>
    </source>
</evidence>
<feature type="chain" id="PRO_5046519188" description="DUF3108 domain-containing protein" evidence="2">
    <location>
        <begin position="23"/>
        <end position="245"/>
    </location>
</feature>
<sequence length="245" mass="25900">MNRKLNALLALTIVAAPLAAYAADETQFGVTVGSVAITKNIPSASLGLKNMAASKIAAKRDLVVTGTNPRFTVTGQAFCKQGARLTAVQAIIGRAIINQTELIAMAPYGKSAKDSSVAGRNAADVELQVELKVTRRAGDALVDFTFNPAREYERKLTTYVAKGNTAAEYLRETQAYDMDVTVNLVAWCKMDANANSVLAGKTYPGVASRKVPVTILYNGDPAIVDGPAPRGKVTTREAEGAPPVK</sequence>
<feature type="signal peptide" evidence="2">
    <location>
        <begin position="1"/>
        <end position="22"/>
    </location>
</feature>
<dbReference type="EMBL" id="JBHUEL010000011">
    <property type="protein sequence ID" value="MFD1767831.1"/>
    <property type="molecule type" value="Genomic_DNA"/>
</dbReference>
<gene>
    <name evidence="3" type="ORF">ACFSAG_13370</name>
</gene>
<dbReference type="RefSeq" id="WP_381515749.1">
    <property type="nucleotide sequence ID" value="NZ_JBHUEL010000011.1"/>
</dbReference>
<keyword evidence="4" id="KW-1185">Reference proteome</keyword>
<name>A0ABW4MI26_9SPHN</name>
<accession>A0ABW4MI26</accession>
<comment type="caution">
    <text evidence="3">The sequence shown here is derived from an EMBL/GenBank/DDBJ whole genome shotgun (WGS) entry which is preliminary data.</text>
</comment>
<evidence type="ECO:0000313" key="3">
    <source>
        <dbReference type="EMBL" id="MFD1767831.1"/>
    </source>
</evidence>
<protein>
    <recommendedName>
        <fullName evidence="5">DUF3108 domain-containing protein</fullName>
    </recommendedName>
</protein>
<evidence type="ECO:0000256" key="2">
    <source>
        <dbReference type="SAM" id="SignalP"/>
    </source>
</evidence>
<organism evidence="3 4">
    <name type="scientific">Sphingorhabdus buctiana</name>
    <dbReference type="NCBI Taxonomy" id="1508805"/>
    <lineage>
        <taxon>Bacteria</taxon>
        <taxon>Pseudomonadati</taxon>
        <taxon>Pseudomonadota</taxon>
        <taxon>Alphaproteobacteria</taxon>
        <taxon>Sphingomonadales</taxon>
        <taxon>Sphingomonadaceae</taxon>
        <taxon>Sphingorhabdus</taxon>
    </lineage>
</organism>
<keyword evidence="2" id="KW-0732">Signal</keyword>
<feature type="region of interest" description="Disordered" evidence="1">
    <location>
        <begin position="226"/>
        <end position="245"/>
    </location>
</feature>